<dbReference type="EMBL" id="JAWDJW010006334">
    <property type="protein sequence ID" value="KAK3065600.1"/>
    <property type="molecule type" value="Genomic_DNA"/>
</dbReference>
<keyword evidence="2" id="KW-1185">Reference proteome</keyword>
<reference evidence="1" key="1">
    <citation type="submission" date="2024-09" db="EMBL/GenBank/DDBJ databases">
        <title>Black Yeasts Isolated from many extreme environments.</title>
        <authorList>
            <person name="Coleine C."/>
            <person name="Stajich J.E."/>
            <person name="Selbmann L."/>
        </authorList>
    </citation>
    <scope>NUCLEOTIDE SEQUENCE</scope>
    <source>
        <strain evidence="1">CCFEE 5737</strain>
    </source>
</reference>
<evidence type="ECO:0000313" key="1">
    <source>
        <dbReference type="EMBL" id="KAK3065600.1"/>
    </source>
</evidence>
<proteinExistence type="predicted"/>
<evidence type="ECO:0000313" key="2">
    <source>
        <dbReference type="Proteomes" id="UP001186974"/>
    </source>
</evidence>
<organism evidence="1 2">
    <name type="scientific">Coniosporium uncinatum</name>
    <dbReference type="NCBI Taxonomy" id="93489"/>
    <lineage>
        <taxon>Eukaryota</taxon>
        <taxon>Fungi</taxon>
        <taxon>Dikarya</taxon>
        <taxon>Ascomycota</taxon>
        <taxon>Pezizomycotina</taxon>
        <taxon>Dothideomycetes</taxon>
        <taxon>Dothideomycetes incertae sedis</taxon>
        <taxon>Coniosporium</taxon>
    </lineage>
</organism>
<name>A0ACC3DDS4_9PEZI</name>
<sequence>MATDGPNLASTYEYVIVGGGIGGITLAARLHARLPEASILVLEAGSDPSTHELATSASTVSAVRSNADLTWQLPIEPCKGLGNRSSIAQVGKGLSGSGAVNSAAWTRGPACDYDLWAHSVGDQGWSYESLLPYFKATECVRGMKINEDHHGYEGLIHVVPVKANWAKRTYPLRKAVQEAWAQSGVDYIEDGNAGDPLGLTELVEAWDEGKRQLPSKSFDLEGVDIVTDTLVHRVTFTQDQGHEPRAKGVELISGQHINATKEVIVSAGVYHTPKILILSGIGDPQTLVAHSIPLVHGNPEVGNNLRDHLSVALTWKLKHPEIGLALGSPLLTDPSYANGAPLDFIQFGRVPTNLHTEMLLTSKEDKALVLRPKACHTESILLYTYMGPHMSGVNVPMDGTYITTVTANLAPTSRGHVSIHSKDPQQPPKIDVNANDTEVDRHILREGLRNISKVLHETPSGQSFIDSQVPPEGYPVLLPDSKDEAYDVRIRDFGFTLDHPMGTAAMGKVVDASCRVIGVNGLRVVDASVFPVPIAAHIQVAVYALAARAADLIAKEQ</sequence>
<dbReference type="Proteomes" id="UP001186974">
    <property type="component" value="Unassembled WGS sequence"/>
</dbReference>
<comment type="caution">
    <text evidence="1">The sequence shown here is derived from an EMBL/GenBank/DDBJ whole genome shotgun (WGS) entry which is preliminary data.</text>
</comment>
<accession>A0ACC3DDS4</accession>
<protein>
    <submittedName>
        <fullName evidence="1">Uncharacterized protein</fullName>
    </submittedName>
</protein>
<gene>
    <name evidence="1" type="ORF">LTS18_000077</name>
</gene>